<keyword evidence="2" id="KW-1003">Cell membrane</keyword>
<reference evidence="9 10" key="1">
    <citation type="submission" date="2020-08" db="EMBL/GenBank/DDBJ databases">
        <title>Genome sequencing of Purple Non-Sulfur Bacteria from various extreme environments.</title>
        <authorList>
            <person name="Mayer M."/>
        </authorList>
    </citation>
    <scope>NUCLEOTIDE SEQUENCE [LARGE SCALE GENOMIC DNA]</scope>
    <source>
        <strain evidence="9 10">JA135</strain>
    </source>
</reference>
<feature type="domain" description="Phosphatidic acid phosphatase type 2/haloperoxidase" evidence="8">
    <location>
        <begin position="112"/>
        <end position="223"/>
    </location>
</feature>
<sequence length="239" mass="26655">MIAFSPRPTRLRRIADWHQDQARRRPLTVAGAWVAIASLLAIAVVDRPLALLLKAQVQGDWKGFWSVVTDLGTGLPWYLLGLMAWGWCRLAMVGALTADQWHRWRDRGRAWLIFVAALAASGLVVTVLKHAIGRLRPVWLFREDLYGAAPLSFQSAANSFPSGHSQTIWAVMAALMVLFPRHWPTWAVLGVLVAASRLFVTVHYLSDVLVGSFIGIATVVLLTRWARRRGWPLRLGAPP</sequence>
<evidence type="ECO:0000259" key="8">
    <source>
        <dbReference type="SMART" id="SM00014"/>
    </source>
</evidence>
<proteinExistence type="predicted"/>
<dbReference type="PANTHER" id="PTHR14969:SF62">
    <property type="entry name" value="DECAPRENYLPHOSPHORYL-5-PHOSPHORIBOSE PHOSPHATASE RV3807C-RELATED"/>
    <property type="match status" value="1"/>
</dbReference>
<keyword evidence="5 7" id="KW-1133">Transmembrane helix</keyword>
<evidence type="ECO:0000256" key="2">
    <source>
        <dbReference type="ARBA" id="ARBA00022475"/>
    </source>
</evidence>
<comment type="subcellular location">
    <subcellularLocation>
        <location evidence="1">Cell membrane</location>
        <topology evidence="1">Multi-pass membrane protein</topology>
    </subcellularLocation>
</comment>
<feature type="transmembrane region" description="Helical" evidence="7">
    <location>
        <begin position="27"/>
        <end position="45"/>
    </location>
</feature>
<evidence type="ECO:0000256" key="6">
    <source>
        <dbReference type="ARBA" id="ARBA00023136"/>
    </source>
</evidence>
<dbReference type="AlphaFoldDB" id="A0A7W6RYQ9"/>
<dbReference type="GO" id="GO:0005886">
    <property type="term" value="C:plasma membrane"/>
    <property type="evidence" value="ECO:0007669"/>
    <property type="project" value="UniProtKB-SubCell"/>
</dbReference>
<evidence type="ECO:0000313" key="9">
    <source>
        <dbReference type="EMBL" id="MBB4284997.1"/>
    </source>
</evidence>
<dbReference type="Gene3D" id="1.20.144.10">
    <property type="entry name" value="Phosphatidic acid phosphatase type 2/haloperoxidase"/>
    <property type="match status" value="2"/>
</dbReference>
<keyword evidence="3 7" id="KW-0812">Transmembrane</keyword>
<gene>
    <name evidence="9" type="ORF">GGD88_000711</name>
</gene>
<dbReference type="RefSeq" id="WP_184431767.1">
    <property type="nucleotide sequence ID" value="NZ_JACIGI010000004.1"/>
</dbReference>
<organism evidence="9 10">
    <name type="scientific">Roseospira goensis</name>
    <dbReference type="NCBI Taxonomy" id="391922"/>
    <lineage>
        <taxon>Bacteria</taxon>
        <taxon>Pseudomonadati</taxon>
        <taxon>Pseudomonadota</taxon>
        <taxon>Alphaproteobacteria</taxon>
        <taxon>Rhodospirillales</taxon>
        <taxon>Rhodospirillaceae</taxon>
        <taxon>Roseospira</taxon>
    </lineage>
</organism>
<name>A0A7W6RYQ9_9PROT</name>
<dbReference type="InterPro" id="IPR000326">
    <property type="entry name" value="PAP2/HPO"/>
</dbReference>
<evidence type="ECO:0000256" key="1">
    <source>
        <dbReference type="ARBA" id="ARBA00004651"/>
    </source>
</evidence>
<dbReference type="SMART" id="SM00014">
    <property type="entry name" value="acidPPc"/>
    <property type="match status" value="1"/>
</dbReference>
<dbReference type="Proteomes" id="UP000555728">
    <property type="component" value="Unassembled WGS sequence"/>
</dbReference>
<protein>
    <submittedName>
        <fullName evidence="9">Membrane-associated phospholipid phosphatase</fullName>
    </submittedName>
</protein>
<keyword evidence="4" id="KW-0378">Hydrolase</keyword>
<evidence type="ECO:0000256" key="4">
    <source>
        <dbReference type="ARBA" id="ARBA00022801"/>
    </source>
</evidence>
<feature type="transmembrane region" description="Helical" evidence="7">
    <location>
        <begin position="110"/>
        <end position="132"/>
    </location>
</feature>
<evidence type="ECO:0000256" key="5">
    <source>
        <dbReference type="ARBA" id="ARBA00022989"/>
    </source>
</evidence>
<keyword evidence="6 7" id="KW-0472">Membrane</keyword>
<keyword evidence="10" id="KW-1185">Reference proteome</keyword>
<feature type="transmembrane region" description="Helical" evidence="7">
    <location>
        <begin position="208"/>
        <end position="226"/>
    </location>
</feature>
<dbReference type="InterPro" id="IPR036938">
    <property type="entry name" value="PAP2/HPO_sf"/>
</dbReference>
<dbReference type="EMBL" id="JACIGI010000004">
    <property type="protein sequence ID" value="MBB4284997.1"/>
    <property type="molecule type" value="Genomic_DNA"/>
</dbReference>
<evidence type="ECO:0000313" key="10">
    <source>
        <dbReference type="Proteomes" id="UP000555728"/>
    </source>
</evidence>
<dbReference type="PANTHER" id="PTHR14969">
    <property type="entry name" value="SPHINGOSINE-1-PHOSPHATE PHOSPHOHYDROLASE"/>
    <property type="match status" value="1"/>
</dbReference>
<evidence type="ECO:0000256" key="7">
    <source>
        <dbReference type="SAM" id="Phobius"/>
    </source>
</evidence>
<dbReference type="GO" id="GO:0016787">
    <property type="term" value="F:hydrolase activity"/>
    <property type="evidence" value="ECO:0007669"/>
    <property type="project" value="UniProtKB-KW"/>
</dbReference>
<feature type="transmembrane region" description="Helical" evidence="7">
    <location>
        <begin position="75"/>
        <end position="98"/>
    </location>
</feature>
<comment type="caution">
    <text evidence="9">The sequence shown here is derived from an EMBL/GenBank/DDBJ whole genome shotgun (WGS) entry which is preliminary data.</text>
</comment>
<accession>A0A7W6RYQ9</accession>
<dbReference type="Pfam" id="PF01569">
    <property type="entry name" value="PAP2"/>
    <property type="match status" value="1"/>
</dbReference>
<dbReference type="SUPFAM" id="SSF48317">
    <property type="entry name" value="Acid phosphatase/Vanadium-dependent haloperoxidase"/>
    <property type="match status" value="1"/>
</dbReference>
<evidence type="ECO:0000256" key="3">
    <source>
        <dbReference type="ARBA" id="ARBA00022692"/>
    </source>
</evidence>